<protein>
    <recommendedName>
        <fullName evidence="4 8">2-C-methyl-D-erythritol 2,4-cyclodiphosphate synthase</fullName>
        <shortName evidence="8">MECDP-synthase</shortName>
        <shortName evidence="8">MECPP-synthase</shortName>
        <shortName evidence="8">MECPS</shortName>
        <ecNumber evidence="4 8">4.6.1.12</ecNumber>
    </recommendedName>
</protein>
<evidence type="ECO:0000313" key="13">
    <source>
        <dbReference type="Proteomes" id="UP000182589"/>
    </source>
</evidence>
<reference evidence="12" key="1">
    <citation type="submission" date="2016-10" db="EMBL/GenBank/DDBJ databases">
        <authorList>
            <person name="de Groot N.N."/>
        </authorList>
    </citation>
    <scope>NUCLEOTIDE SEQUENCE [LARGE SCALE GENOMIC DNA]</scope>
    <source>
        <strain evidence="12">DSM 12489</strain>
    </source>
</reference>
<comment type="function">
    <text evidence="8">Involved in the biosynthesis of isopentenyl diphosphate (IPP) and dimethylallyl diphosphate (DMAPP), two major building blocks of isoprenoid compounds. Catalyzes the conversion of 4-diphosphocytidyl-2-C-methyl-D-erythritol 2-phosphate (CDP-ME2P) to 2-C-methyl-D-erythritol 2,4-cyclodiphosphate (ME-CPP) with a corresponding release of cytidine 5-monophosphate (CMP).</text>
</comment>
<dbReference type="PANTHER" id="PTHR43181">
    <property type="entry name" value="2-C-METHYL-D-ERYTHRITOL 2,4-CYCLODIPHOSPHATE SYNTHASE, CHLOROPLASTIC"/>
    <property type="match status" value="1"/>
</dbReference>
<keyword evidence="13" id="KW-1185">Reference proteome</keyword>
<comment type="catalytic activity">
    <reaction evidence="1 8 9">
        <text>4-CDP-2-C-methyl-D-erythritol 2-phosphate = 2-C-methyl-D-erythritol 2,4-cyclic diphosphate + CMP</text>
        <dbReference type="Rhea" id="RHEA:23864"/>
        <dbReference type="ChEBI" id="CHEBI:57919"/>
        <dbReference type="ChEBI" id="CHEBI:58483"/>
        <dbReference type="ChEBI" id="CHEBI:60377"/>
        <dbReference type="EC" id="4.6.1.12"/>
    </reaction>
</comment>
<evidence type="ECO:0000256" key="4">
    <source>
        <dbReference type="ARBA" id="ARBA00012579"/>
    </source>
</evidence>
<accession>A0A1H2VHH1</accession>
<comment type="caution">
    <text evidence="8">Lacks conserved residue(s) required for the propagation of feature annotation.</text>
</comment>
<evidence type="ECO:0000256" key="2">
    <source>
        <dbReference type="ARBA" id="ARBA00004709"/>
    </source>
</evidence>
<dbReference type="CDD" id="cd00554">
    <property type="entry name" value="MECDP_synthase"/>
    <property type="match status" value="1"/>
</dbReference>
<feature type="site" description="Transition state stabilizer" evidence="8">
    <location>
        <position position="133"/>
    </location>
</feature>
<organism evidence="12 13">
    <name type="scientific">Alicyclobacillus hesperidum</name>
    <dbReference type="NCBI Taxonomy" id="89784"/>
    <lineage>
        <taxon>Bacteria</taxon>
        <taxon>Bacillati</taxon>
        <taxon>Bacillota</taxon>
        <taxon>Bacilli</taxon>
        <taxon>Bacillales</taxon>
        <taxon>Alicyclobacillaceae</taxon>
        <taxon>Alicyclobacillus</taxon>
    </lineage>
</organism>
<feature type="binding site" evidence="8">
    <location>
        <position position="10"/>
    </location>
    <ligand>
        <name>a divalent metal cation</name>
        <dbReference type="ChEBI" id="CHEBI:60240"/>
    </ligand>
</feature>
<feature type="binding site" evidence="8">
    <location>
        <position position="142"/>
    </location>
    <ligand>
        <name>4-CDP-2-C-methyl-D-erythritol 2-phosphate</name>
        <dbReference type="ChEBI" id="CHEBI:57919"/>
    </ligand>
</feature>
<feature type="binding site" evidence="8">
    <location>
        <begin position="8"/>
        <end position="10"/>
    </location>
    <ligand>
        <name>4-CDP-2-C-methyl-D-erythritol 2-phosphate</name>
        <dbReference type="ChEBI" id="CHEBI:57919"/>
    </ligand>
</feature>
<dbReference type="EMBL" id="FNOJ01000011">
    <property type="protein sequence ID" value="SDW67767.1"/>
    <property type="molecule type" value="Genomic_DNA"/>
</dbReference>
<evidence type="ECO:0000256" key="5">
    <source>
        <dbReference type="ARBA" id="ARBA00022723"/>
    </source>
</evidence>
<dbReference type="InterPro" id="IPR020555">
    <property type="entry name" value="MECDP_synthase_CS"/>
</dbReference>
<reference evidence="11" key="3">
    <citation type="submission" date="2023-02" db="EMBL/GenBank/DDBJ databases">
        <title>Proposal of a novel subspecies: Alicyclobacillus hesperidum subspecies aegle.</title>
        <authorList>
            <person name="Goto K."/>
            <person name="Fujii T."/>
            <person name="Yasui K."/>
            <person name="Mochida K."/>
            <person name="Kato-Tanaka Y."/>
            <person name="Morohoshi S."/>
            <person name="An S.Y."/>
            <person name="Kasai H."/>
            <person name="Yokota A."/>
        </authorList>
    </citation>
    <scope>NUCLEOTIDE SEQUENCE</scope>
    <source>
        <strain evidence="11">DSM 12766</strain>
    </source>
</reference>
<keyword evidence="5 8" id="KW-0479">Metal-binding</keyword>
<dbReference type="SUPFAM" id="SSF69765">
    <property type="entry name" value="IpsF-like"/>
    <property type="match status" value="1"/>
</dbReference>
<feature type="binding site" evidence="8">
    <location>
        <position position="8"/>
    </location>
    <ligand>
        <name>a divalent metal cation</name>
        <dbReference type="ChEBI" id="CHEBI:60240"/>
    </ligand>
</feature>
<dbReference type="GO" id="GO:0008685">
    <property type="term" value="F:2-C-methyl-D-erythritol 2,4-cyclodiphosphate synthase activity"/>
    <property type="evidence" value="ECO:0007669"/>
    <property type="project" value="UniProtKB-UniRule"/>
</dbReference>
<dbReference type="HAMAP" id="MF_00107">
    <property type="entry name" value="IspF"/>
    <property type="match status" value="1"/>
</dbReference>
<dbReference type="Pfam" id="PF02542">
    <property type="entry name" value="YgbB"/>
    <property type="match status" value="1"/>
</dbReference>
<gene>
    <name evidence="8 11" type="primary">ispF</name>
    <name evidence="11" type="ORF">Heshes_05840</name>
    <name evidence="12" type="ORF">SAMN04489725_11111</name>
</gene>
<dbReference type="FunFam" id="3.30.1330.50:FF:000001">
    <property type="entry name" value="2-C-methyl-D-erythritol 2,4-cyclodiphosphate synthase"/>
    <property type="match status" value="1"/>
</dbReference>
<reference evidence="13" key="2">
    <citation type="submission" date="2016-10" db="EMBL/GenBank/DDBJ databases">
        <authorList>
            <person name="Varghese N."/>
        </authorList>
    </citation>
    <scope>NUCLEOTIDE SEQUENCE [LARGE SCALE GENOMIC DNA]</scope>
    <source>
        <strain evidence="13">DSM 12489</strain>
    </source>
</reference>
<dbReference type="RefSeq" id="WP_006445752.1">
    <property type="nucleotide sequence ID" value="NZ_BSRA01000003.1"/>
</dbReference>
<evidence type="ECO:0000259" key="10">
    <source>
        <dbReference type="Pfam" id="PF02542"/>
    </source>
</evidence>
<name>A0A1H2VHH1_9BACL</name>
<evidence type="ECO:0000256" key="9">
    <source>
        <dbReference type="RuleBase" id="RU004395"/>
    </source>
</evidence>
<dbReference type="InterPro" id="IPR003526">
    <property type="entry name" value="MECDP_synthase"/>
</dbReference>
<feature type="binding site" evidence="8">
    <location>
        <position position="42"/>
    </location>
    <ligand>
        <name>a divalent metal cation</name>
        <dbReference type="ChEBI" id="CHEBI:60240"/>
    </ligand>
</feature>
<dbReference type="InterPro" id="IPR036571">
    <property type="entry name" value="MECDP_synthase_sf"/>
</dbReference>
<evidence type="ECO:0000256" key="7">
    <source>
        <dbReference type="ARBA" id="ARBA00023239"/>
    </source>
</evidence>
<comment type="similarity">
    <text evidence="3 8 9">Belongs to the IspF family.</text>
</comment>
<dbReference type="EMBL" id="BSRA01000003">
    <property type="protein sequence ID" value="GLV12900.1"/>
    <property type="molecule type" value="Genomic_DNA"/>
</dbReference>
<feature type="binding site" evidence="8">
    <location>
        <begin position="56"/>
        <end position="58"/>
    </location>
    <ligand>
        <name>4-CDP-2-C-methyl-D-erythritol 2-phosphate</name>
        <dbReference type="ChEBI" id="CHEBI:57919"/>
    </ligand>
</feature>
<feature type="site" description="Transition state stabilizer" evidence="8">
    <location>
        <position position="34"/>
    </location>
</feature>
<proteinExistence type="inferred from homology"/>
<dbReference type="UniPathway" id="UPA00056">
    <property type="reaction ID" value="UER00095"/>
</dbReference>
<evidence type="ECO:0000256" key="8">
    <source>
        <dbReference type="HAMAP-Rule" id="MF_00107"/>
    </source>
</evidence>
<comment type="subunit">
    <text evidence="8">Homotrimer.</text>
</comment>
<dbReference type="STRING" id="89784.SAMN04489725_11111"/>
<dbReference type="Proteomes" id="UP000182589">
    <property type="component" value="Unassembled WGS sequence"/>
</dbReference>
<evidence type="ECO:0000256" key="3">
    <source>
        <dbReference type="ARBA" id="ARBA00008480"/>
    </source>
</evidence>
<dbReference type="GO" id="GO:0016114">
    <property type="term" value="P:terpenoid biosynthetic process"/>
    <property type="evidence" value="ECO:0007669"/>
    <property type="project" value="InterPro"/>
</dbReference>
<comment type="cofactor">
    <cofactor evidence="8">
        <name>a divalent metal cation</name>
        <dbReference type="ChEBI" id="CHEBI:60240"/>
    </cofactor>
    <text evidence="8">Binds 1 divalent metal cation per subunit.</text>
</comment>
<feature type="binding site" evidence="8">
    <location>
        <position position="139"/>
    </location>
    <ligand>
        <name>4-CDP-2-C-methyl-D-erythritol 2-phosphate</name>
        <dbReference type="ChEBI" id="CHEBI:57919"/>
    </ligand>
</feature>
<dbReference type="AlphaFoldDB" id="A0A1H2VHH1"/>
<evidence type="ECO:0000313" key="12">
    <source>
        <dbReference type="EMBL" id="SDW67767.1"/>
    </source>
</evidence>
<dbReference type="EC" id="4.6.1.12" evidence="4 8"/>
<keyword evidence="6 8" id="KW-0414">Isoprene biosynthesis</keyword>
<sequence length="166" mass="17326">MRIGFGYDVHPIGSDRPLVLGGVHIEAPFGLVGHSDADVIAHAVMDAMLGALALGDIGAHFPPGDETYRGADSMELMAHVVALIAKEGYGLGNVDVMVLAEKPKLLPHVPAMRENIARVCGVDPGQVSIKATTTEKLGFVGRGEGIAAQAVALLVKADESIREVAR</sequence>
<feature type="binding site" evidence="8">
    <location>
        <begin position="34"/>
        <end position="35"/>
    </location>
    <ligand>
        <name>4-CDP-2-C-methyl-D-erythritol 2-phosphate</name>
        <dbReference type="ChEBI" id="CHEBI:57919"/>
    </ligand>
</feature>
<dbReference type="PROSITE" id="PS01350">
    <property type="entry name" value="ISPF"/>
    <property type="match status" value="1"/>
</dbReference>
<dbReference type="NCBIfam" id="TIGR00151">
    <property type="entry name" value="ispF"/>
    <property type="match status" value="1"/>
</dbReference>
<dbReference type="PANTHER" id="PTHR43181:SF1">
    <property type="entry name" value="2-C-METHYL-D-ERYTHRITOL 2,4-CYCLODIPHOSPHATE SYNTHASE, CHLOROPLASTIC"/>
    <property type="match status" value="1"/>
</dbReference>
<evidence type="ECO:0000256" key="6">
    <source>
        <dbReference type="ARBA" id="ARBA00023229"/>
    </source>
</evidence>
<evidence type="ECO:0000256" key="1">
    <source>
        <dbReference type="ARBA" id="ARBA00000200"/>
    </source>
</evidence>
<dbReference type="GO" id="GO:0046872">
    <property type="term" value="F:metal ion binding"/>
    <property type="evidence" value="ECO:0007669"/>
    <property type="project" value="UniProtKB-KW"/>
</dbReference>
<dbReference type="Gene3D" id="3.30.1330.50">
    <property type="entry name" value="2-C-methyl-D-erythritol 2,4-cyclodiphosphate synthase"/>
    <property type="match status" value="1"/>
</dbReference>
<feature type="domain" description="2-C-methyl-D-erythritol 2,4-cyclodiphosphate synthase" evidence="10">
    <location>
        <begin position="1"/>
        <end position="154"/>
    </location>
</feature>
<evidence type="ECO:0000313" key="11">
    <source>
        <dbReference type="EMBL" id="GLV12900.1"/>
    </source>
</evidence>
<dbReference type="GO" id="GO:0019288">
    <property type="term" value="P:isopentenyl diphosphate biosynthetic process, methylerythritol 4-phosphate pathway"/>
    <property type="evidence" value="ECO:0007669"/>
    <property type="project" value="UniProtKB-UniRule"/>
</dbReference>
<keyword evidence="7 8" id="KW-0456">Lyase</keyword>
<dbReference type="Proteomes" id="UP001157137">
    <property type="component" value="Unassembled WGS sequence"/>
</dbReference>
<feature type="binding site" evidence="8">
    <location>
        <begin position="132"/>
        <end position="135"/>
    </location>
    <ligand>
        <name>4-CDP-2-C-methyl-D-erythritol 2-phosphate</name>
        <dbReference type="ChEBI" id="CHEBI:57919"/>
    </ligand>
</feature>
<comment type="pathway">
    <text evidence="2 8">Isoprenoid biosynthesis; isopentenyl diphosphate biosynthesis via DXP pathway; isopentenyl diphosphate from 1-deoxy-D-xylulose 5-phosphate: step 4/6.</text>
</comment>